<evidence type="ECO:0000313" key="5">
    <source>
        <dbReference type="EMBL" id="KRT14523.1"/>
    </source>
</evidence>
<organism evidence="5 6">
    <name type="scientific">Pedobacter ginsenosidimutans</name>
    <dbReference type="NCBI Taxonomy" id="687842"/>
    <lineage>
        <taxon>Bacteria</taxon>
        <taxon>Pseudomonadati</taxon>
        <taxon>Bacteroidota</taxon>
        <taxon>Sphingobacteriia</taxon>
        <taxon>Sphingobacteriales</taxon>
        <taxon>Sphingobacteriaceae</taxon>
        <taxon>Pedobacter</taxon>
    </lineage>
</organism>
<accession>A0A0T5VL01</accession>
<evidence type="ECO:0000256" key="1">
    <source>
        <dbReference type="ARBA" id="ARBA00023015"/>
    </source>
</evidence>
<dbReference type="SUPFAM" id="SSF46689">
    <property type="entry name" value="Homeodomain-like"/>
    <property type="match status" value="1"/>
</dbReference>
<comment type="caution">
    <text evidence="5">The sequence shown here is derived from an EMBL/GenBank/DDBJ whole genome shotgun (WGS) entry which is preliminary data.</text>
</comment>
<keyword evidence="2" id="KW-0238">DNA-binding</keyword>
<evidence type="ECO:0000256" key="2">
    <source>
        <dbReference type="ARBA" id="ARBA00023125"/>
    </source>
</evidence>
<name>A0A0T5VL01_9SPHI</name>
<evidence type="ECO:0000256" key="3">
    <source>
        <dbReference type="ARBA" id="ARBA00023163"/>
    </source>
</evidence>
<dbReference type="SUPFAM" id="SSF51215">
    <property type="entry name" value="Regulatory protein AraC"/>
    <property type="match status" value="1"/>
</dbReference>
<dbReference type="OrthoDB" id="629929at2"/>
<dbReference type="PRINTS" id="PR00032">
    <property type="entry name" value="HTHARAC"/>
</dbReference>
<reference evidence="5 6" key="1">
    <citation type="submission" date="2015-11" db="EMBL/GenBank/DDBJ databases">
        <title>Sequence of Pedobacter ginsenosidimutans.</title>
        <authorList>
            <person name="Carson E."/>
            <person name="Keyser V."/>
            <person name="Newman J."/>
            <person name="Miller J."/>
        </authorList>
    </citation>
    <scope>NUCLEOTIDE SEQUENCE [LARGE SCALE GENOMIC DNA]</scope>
    <source>
        <strain evidence="5 6">KACC 14530</strain>
    </source>
</reference>
<dbReference type="Proteomes" id="UP000051950">
    <property type="component" value="Unassembled WGS sequence"/>
</dbReference>
<dbReference type="PROSITE" id="PS01124">
    <property type="entry name" value="HTH_ARAC_FAMILY_2"/>
    <property type="match status" value="1"/>
</dbReference>
<feature type="domain" description="HTH araC/xylS-type" evidence="4">
    <location>
        <begin position="180"/>
        <end position="290"/>
    </location>
</feature>
<keyword evidence="3" id="KW-0804">Transcription</keyword>
<keyword evidence="1" id="KW-0805">Transcription regulation</keyword>
<sequence>MKEKVIRAISKFNHELKLQGFKAFQIEEDTTDTRTYSRKEFYKICLTTGKSRIHYSDKTYEQEGTILFFGNPHIPYSWETISTTYVGYTILFSEEFFKNSERSESLQQSSFFKIGGTPVLKITDEQRTFLNTIFQKMITEQESDYVFKDELIRNYISLIIHESLKMEPSEGYEKNKNASSRLTSVFLELLERQFPIETTANPLQLRTAQQYAQHLNVHINYLNRAVKEVTGRSTTTHITERILTEAKALLQHTDWSISEIAYALGFDYPTYFNNFFKKVTGTNPTAFRLAEV</sequence>
<evidence type="ECO:0000259" key="4">
    <source>
        <dbReference type="PROSITE" id="PS01124"/>
    </source>
</evidence>
<gene>
    <name evidence="5" type="ORF">ASU31_19050</name>
</gene>
<protein>
    <submittedName>
        <fullName evidence="5">Transcriptional regulator</fullName>
    </submittedName>
</protein>
<dbReference type="InterPro" id="IPR037923">
    <property type="entry name" value="HTH-like"/>
</dbReference>
<dbReference type="SMART" id="SM00342">
    <property type="entry name" value="HTH_ARAC"/>
    <property type="match status" value="1"/>
</dbReference>
<dbReference type="PANTHER" id="PTHR43280:SF32">
    <property type="entry name" value="TRANSCRIPTIONAL REGULATORY PROTEIN"/>
    <property type="match status" value="1"/>
</dbReference>
<dbReference type="InterPro" id="IPR009057">
    <property type="entry name" value="Homeodomain-like_sf"/>
</dbReference>
<dbReference type="InterPro" id="IPR020449">
    <property type="entry name" value="Tscrpt_reg_AraC-type_HTH"/>
</dbReference>
<evidence type="ECO:0000313" key="6">
    <source>
        <dbReference type="Proteomes" id="UP000051950"/>
    </source>
</evidence>
<dbReference type="GO" id="GO:0043565">
    <property type="term" value="F:sequence-specific DNA binding"/>
    <property type="evidence" value="ECO:0007669"/>
    <property type="project" value="InterPro"/>
</dbReference>
<dbReference type="GO" id="GO:0003700">
    <property type="term" value="F:DNA-binding transcription factor activity"/>
    <property type="evidence" value="ECO:0007669"/>
    <property type="project" value="InterPro"/>
</dbReference>
<keyword evidence="6" id="KW-1185">Reference proteome</keyword>
<dbReference type="PANTHER" id="PTHR43280">
    <property type="entry name" value="ARAC-FAMILY TRANSCRIPTIONAL REGULATOR"/>
    <property type="match status" value="1"/>
</dbReference>
<dbReference type="STRING" id="687842.ASU31_19050"/>
<proteinExistence type="predicted"/>
<dbReference type="Gene3D" id="1.10.10.60">
    <property type="entry name" value="Homeodomain-like"/>
    <property type="match status" value="1"/>
</dbReference>
<dbReference type="Pfam" id="PF12833">
    <property type="entry name" value="HTH_18"/>
    <property type="match status" value="1"/>
</dbReference>
<dbReference type="InterPro" id="IPR018060">
    <property type="entry name" value="HTH_AraC"/>
</dbReference>
<dbReference type="EMBL" id="LMZQ01000017">
    <property type="protein sequence ID" value="KRT14523.1"/>
    <property type="molecule type" value="Genomic_DNA"/>
</dbReference>
<dbReference type="RefSeq" id="WP_057933865.1">
    <property type="nucleotide sequence ID" value="NZ_LMZQ01000017.1"/>
</dbReference>
<dbReference type="AlphaFoldDB" id="A0A0T5VL01"/>